<proteinExistence type="predicted"/>
<evidence type="ECO:0000259" key="2">
    <source>
        <dbReference type="Pfam" id="PF06259"/>
    </source>
</evidence>
<feature type="region of interest" description="Disordered" evidence="1">
    <location>
        <begin position="598"/>
        <end position="619"/>
    </location>
</feature>
<name>A0A7Z7INR6_9MYCO</name>
<accession>A0A7Z7INR6</accession>
<dbReference type="Proteomes" id="UP000554965">
    <property type="component" value="Unassembled WGS sequence"/>
</dbReference>
<organism evidence="3 4">
    <name type="scientific">Mycobacterium simulans</name>
    <dbReference type="NCBI Taxonomy" id="627089"/>
    <lineage>
        <taxon>Bacteria</taxon>
        <taxon>Bacillati</taxon>
        <taxon>Actinomycetota</taxon>
        <taxon>Actinomycetes</taxon>
        <taxon>Mycobacteriales</taxon>
        <taxon>Mycobacteriaceae</taxon>
        <taxon>Mycobacterium</taxon>
    </lineage>
</organism>
<dbReference type="SUPFAM" id="SSF53474">
    <property type="entry name" value="alpha/beta-Hydrolases"/>
    <property type="match status" value="1"/>
</dbReference>
<feature type="compositionally biased region" description="Polar residues" evidence="1">
    <location>
        <begin position="609"/>
        <end position="619"/>
    </location>
</feature>
<dbReference type="Pfam" id="PF06259">
    <property type="entry name" value="Abhydrolase_8"/>
    <property type="match status" value="1"/>
</dbReference>
<protein>
    <recommendedName>
        <fullName evidence="2">DUF1023 domain-containing protein</fullName>
    </recommendedName>
</protein>
<keyword evidence="4" id="KW-1185">Reference proteome</keyword>
<evidence type="ECO:0000256" key="1">
    <source>
        <dbReference type="SAM" id="MobiDB-lite"/>
    </source>
</evidence>
<reference evidence="3 4" key="1">
    <citation type="submission" date="2017-10" db="EMBL/GenBank/DDBJ databases">
        <authorList>
            <consortium name="Urmite Genomes"/>
        </authorList>
    </citation>
    <scope>NUCLEOTIDE SEQUENCE [LARGE SCALE GENOMIC DNA]</scope>
    <source>
        <strain evidence="3 4">FB-527</strain>
    </source>
</reference>
<dbReference type="InterPro" id="IPR029058">
    <property type="entry name" value="AB_hydrolase_fold"/>
</dbReference>
<dbReference type="AlphaFoldDB" id="A0A7Z7INR6"/>
<sequence length="619" mass="65087">MLSLLRRVGYVVGVGTSIDAALAALKALLGTGDPVSPRVPNLPADSPPWPPWAGALSDAAKVKSADLDGQRKRLYTQQVNAYPIITGAGQTLLHARKQMDAVIAAWQADKLSLGRLANTPQGQRALLAAGQIRLNEAAGVIRDAMQEFSGAAQQLTAIADDFPLTPGQGRTASLEMPQLPPDGTSAQDVENWWNSLSQDDKERLIAAHPQKLGNLNGIPAAVRDPVNRAVLNDDLHRVQDIARLNGVDPRAVIGDPGKYGLSADDVTRYTNAVRTAEGLEHDRTWTADGQNNADRPVMLLAYDPLAFQGRGKAAIAIGNPDWARNTAVIVPGTGSSVKAGWLAGGRNDAAVLYDQTGLADPDSTSVIAWMGYETPDSFTDRDIANTTLARQGGDLLAADVNGLGVTHNGPANITVIGHSYGSTTVADAFANSGMRANNAILLGCPGTDLARSAADFHLPEGGHVYVGAASTDPISWVPEMGSTLQNYLNDKLGDLVGASAGLGSDPASDGFGSIRFRAEVPGADGLDPSDHSYYYTVGSESLRSMTDIVTGNPGRLFEDNLIAEGRHLPHLTTPSQVNIPGLGRVELPHIDVPLPGLGGIDIEPESNRGGVTSSHQYRP</sequence>
<evidence type="ECO:0000313" key="3">
    <source>
        <dbReference type="EMBL" id="SOJ55683.1"/>
    </source>
</evidence>
<feature type="domain" description="DUF1023" evidence="2">
    <location>
        <begin position="309"/>
        <end position="481"/>
    </location>
</feature>
<dbReference type="EMBL" id="OCTY01000002">
    <property type="protein sequence ID" value="SOJ55683.1"/>
    <property type="molecule type" value="Genomic_DNA"/>
</dbReference>
<gene>
    <name evidence="3" type="ORF">MSIMFB_03165</name>
</gene>
<comment type="caution">
    <text evidence="3">The sequence shown here is derived from an EMBL/GenBank/DDBJ whole genome shotgun (WGS) entry which is preliminary data.</text>
</comment>
<evidence type="ECO:0000313" key="4">
    <source>
        <dbReference type="Proteomes" id="UP000554965"/>
    </source>
</evidence>
<dbReference type="InterPro" id="IPR010427">
    <property type="entry name" value="DUF1023"/>
</dbReference>